<evidence type="ECO:0000256" key="7">
    <source>
        <dbReference type="ARBA" id="ARBA00038093"/>
    </source>
</evidence>
<comment type="similarity">
    <text evidence="7 8">Belongs to the PINc/VapC protein family.</text>
</comment>
<dbReference type="Pfam" id="PF01850">
    <property type="entry name" value="PIN"/>
    <property type="match status" value="1"/>
</dbReference>
<dbReference type="EC" id="3.1.-.-" evidence="8"/>
<dbReference type="InterPro" id="IPR022907">
    <property type="entry name" value="VapC_family"/>
</dbReference>
<dbReference type="Proteomes" id="UP000782312">
    <property type="component" value="Unassembled WGS sequence"/>
</dbReference>
<feature type="binding site" evidence="8">
    <location>
        <position position="6"/>
    </location>
    <ligand>
        <name>Mg(2+)</name>
        <dbReference type="ChEBI" id="CHEBI:18420"/>
    </ligand>
</feature>
<protein>
    <recommendedName>
        <fullName evidence="8">Ribonuclease VapC</fullName>
        <shortName evidence="8">RNase VapC</shortName>
        <ecNumber evidence="8">3.1.-.-</ecNumber>
    </recommendedName>
    <alternativeName>
        <fullName evidence="8">Toxin VapC</fullName>
    </alternativeName>
</protein>
<reference evidence="10" key="1">
    <citation type="submission" date="2020-07" db="EMBL/GenBank/DDBJ databases">
        <title>Huge and variable diversity of episymbiotic CPR bacteria and DPANN archaea in groundwater ecosystems.</title>
        <authorList>
            <person name="He C.Y."/>
            <person name="Keren R."/>
            <person name="Whittaker M."/>
            <person name="Farag I.F."/>
            <person name="Doudna J."/>
            <person name="Cate J.H.D."/>
            <person name="Banfield J.F."/>
        </authorList>
    </citation>
    <scope>NUCLEOTIDE SEQUENCE</scope>
    <source>
        <strain evidence="10">NC_groundwater_763_Ag_S-0.2um_68_21</strain>
    </source>
</reference>
<feature type="binding site" evidence="8">
    <location>
        <position position="104"/>
    </location>
    <ligand>
        <name>Mg(2+)</name>
        <dbReference type="ChEBI" id="CHEBI:18420"/>
    </ligand>
</feature>
<dbReference type="GO" id="GO:0090729">
    <property type="term" value="F:toxin activity"/>
    <property type="evidence" value="ECO:0007669"/>
    <property type="project" value="UniProtKB-KW"/>
</dbReference>
<evidence type="ECO:0000259" key="9">
    <source>
        <dbReference type="Pfam" id="PF01850"/>
    </source>
</evidence>
<gene>
    <name evidence="8" type="primary">vapC</name>
    <name evidence="10" type="ORF">HYZ11_18705</name>
</gene>
<dbReference type="CDD" id="cd18746">
    <property type="entry name" value="PIN_VapC4-5_FitB-like"/>
    <property type="match status" value="1"/>
</dbReference>
<organism evidence="10 11">
    <name type="scientific">Tectimicrobiota bacterium</name>
    <dbReference type="NCBI Taxonomy" id="2528274"/>
    <lineage>
        <taxon>Bacteria</taxon>
        <taxon>Pseudomonadati</taxon>
        <taxon>Nitrospinota/Tectimicrobiota group</taxon>
        <taxon>Candidatus Tectimicrobiota</taxon>
    </lineage>
</organism>
<keyword evidence="2 8" id="KW-1277">Toxin-antitoxin system</keyword>
<dbReference type="PANTHER" id="PTHR33653:SF1">
    <property type="entry name" value="RIBONUCLEASE VAPC2"/>
    <property type="match status" value="1"/>
</dbReference>
<keyword evidence="8" id="KW-0800">Toxin</keyword>
<keyword evidence="4 8" id="KW-0479">Metal-binding</keyword>
<dbReference type="InterPro" id="IPR002716">
    <property type="entry name" value="PIN_dom"/>
</dbReference>
<accession>A0A932I1I2</accession>
<evidence type="ECO:0000256" key="8">
    <source>
        <dbReference type="HAMAP-Rule" id="MF_00265"/>
    </source>
</evidence>
<dbReference type="Gene3D" id="3.40.50.1010">
    <property type="entry name" value="5'-nuclease"/>
    <property type="match status" value="1"/>
</dbReference>
<dbReference type="GO" id="GO:0004540">
    <property type="term" value="F:RNA nuclease activity"/>
    <property type="evidence" value="ECO:0007669"/>
    <property type="project" value="InterPro"/>
</dbReference>
<feature type="domain" description="PIN" evidence="9">
    <location>
        <begin position="3"/>
        <end position="127"/>
    </location>
</feature>
<sequence length="139" mass="15483">MRVLLDTCVLSELRKPDGHAGVRRAVEEIPSENLYLSVVSIGEIVKGIALLKDGRRKRELQSWVQALERHYTEQLLPVDLETAQIWGELTASAQKRGKTISAVDGLIAATALRHGLRVMTRNDADFEPAGVLLMNPWKD</sequence>
<dbReference type="AlphaFoldDB" id="A0A932I1I2"/>
<evidence type="ECO:0000256" key="1">
    <source>
        <dbReference type="ARBA" id="ARBA00001946"/>
    </source>
</evidence>
<dbReference type="GO" id="GO:0000287">
    <property type="term" value="F:magnesium ion binding"/>
    <property type="evidence" value="ECO:0007669"/>
    <property type="project" value="UniProtKB-UniRule"/>
</dbReference>
<dbReference type="HAMAP" id="MF_00265">
    <property type="entry name" value="VapC_Nob1"/>
    <property type="match status" value="1"/>
</dbReference>
<dbReference type="GO" id="GO:0016787">
    <property type="term" value="F:hydrolase activity"/>
    <property type="evidence" value="ECO:0007669"/>
    <property type="project" value="UniProtKB-KW"/>
</dbReference>
<keyword evidence="6 8" id="KW-0460">Magnesium</keyword>
<evidence type="ECO:0000256" key="5">
    <source>
        <dbReference type="ARBA" id="ARBA00022801"/>
    </source>
</evidence>
<dbReference type="InterPro" id="IPR029060">
    <property type="entry name" value="PIN-like_dom_sf"/>
</dbReference>
<comment type="function">
    <text evidence="8">Toxic component of a toxin-antitoxin (TA) system. An RNase.</text>
</comment>
<comment type="cofactor">
    <cofactor evidence="1 8">
        <name>Mg(2+)</name>
        <dbReference type="ChEBI" id="CHEBI:18420"/>
    </cofactor>
</comment>
<evidence type="ECO:0000256" key="2">
    <source>
        <dbReference type="ARBA" id="ARBA00022649"/>
    </source>
</evidence>
<dbReference type="SUPFAM" id="SSF88723">
    <property type="entry name" value="PIN domain-like"/>
    <property type="match status" value="1"/>
</dbReference>
<evidence type="ECO:0000313" key="11">
    <source>
        <dbReference type="Proteomes" id="UP000782312"/>
    </source>
</evidence>
<evidence type="ECO:0000313" key="10">
    <source>
        <dbReference type="EMBL" id="MBI3129645.1"/>
    </source>
</evidence>
<keyword evidence="3 8" id="KW-0540">Nuclease</keyword>
<keyword evidence="5 8" id="KW-0378">Hydrolase</keyword>
<dbReference type="EMBL" id="JACPUR010000041">
    <property type="protein sequence ID" value="MBI3129645.1"/>
    <property type="molecule type" value="Genomic_DNA"/>
</dbReference>
<evidence type="ECO:0000256" key="6">
    <source>
        <dbReference type="ARBA" id="ARBA00022842"/>
    </source>
</evidence>
<dbReference type="PANTHER" id="PTHR33653">
    <property type="entry name" value="RIBONUCLEASE VAPC2"/>
    <property type="match status" value="1"/>
</dbReference>
<comment type="caution">
    <text evidence="10">The sequence shown here is derived from an EMBL/GenBank/DDBJ whole genome shotgun (WGS) entry which is preliminary data.</text>
</comment>
<evidence type="ECO:0000256" key="3">
    <source>
        <dbReference type="ARBA" id="ARBA00022722"/>
    </source>
</evidence>
<evidence type="ECO:0000256" key="4">
    <source>
        <dbReference type="ARBA" id="ARBA00022723"/>
    </source>
</evidence>
<proteinExistence type="inferred from homology"/>
<name>A0A932I1I2_UNCTE</name>
<dbReference type="InterPro" id="IPR050556">
    <property type="entry name" value="Type_II_TA_system_RNase"/>
</dbReference>